<proteinExistence type="predicted"/>
<evidence type="ECO:0000313" key="2">
    <source>
        <dbReference type="Proteomes" id="UP001224775"/>
    </source>
</evidence>
<evidence type="ECO:0000313" key="1">
    <source>
        <dbReference type="EMBL" id="KAK1740231.1"/>
    </source>
</evidence>
<sequence length="23" mass="2592">MDGSRLLEDGKNGRYVKKAKNLV</sequence>
<name>A0AAD9DAF3_9STRA</name>
<reference evidence="1" key="1">
    <citation type="submission" date="2023-06" db="EMBL/GenBank/DDBJ databases">
        <title>Survivors Of The Sea: Transcriptome response of Skeletonema marinoi to long-term dormancy.</title>
        <authorList>
            <person name="Pinder M.I.M."/>
            <person name="Kourtchenko O."/>
            <person name="Robertson E.K."/>
            <person name="Larsson T."/>
            <person name="Maumus F."/>
            <person name="Osuna-Cruz C.M."/>
            <person name="Vancaester E."/>
            <person name="Stenow R."/>
            <person name="Vandepoele K."/>
            <person name="Ploug H."/>
            <person name="Bruchert V."/>
            <person name="Godhe A."/>
            <person name="Topel M."/>
        </authorList>
    </citation>
    <scope>NUCLEOTIDE SEQUENCE</scope>
    <source>
        <strain evidence="1">R05AC</strain>
    </source>
</reference>
<organism evidence="1 2">
    <name type="scientific">Skeletonema marinoi</name>
    <dbReference type="NCBI Taxonomy" id="267567"/>
    <lineage>
        <taxon>Eukaryota</taxon>
        <taxon>Sar</taxon>
        <taxon>Stramenopiles</taxon>
        <taxon>Ochrophyta</taxon>
        <taxon>Bacillariophyta</taxon>
        <taxon>Coscinodiscophyceae</taxon>
        <taxon>Thalassiosirophycidae</taxon>
        <taxon>Thalassiosirales</taxon>
        <taxon>Skeletonemataceae</taxon>
        <taxon>Skeletonema</taxon>
        <taxon>Skeletonema marinoi-dohrnii complex</taxon>
    </lineage>
</organism>
<dbReference type="AlphaFoldDB" id="A0AAD9DAF3"/>
<gene>
    <name evidence="1" type="ORF">QTG54_009181</name>
</gene>
<accession>A0AAD9DAF3</accession>
<protein>
    <submittedName>
        <fullName evidence="1">Uncharacterized protein</fullName>
    </submittedName>
</protein>
<dbReference type="Proteomes" id="UP001224775">
    <property type="component" value="Unassembled WGS sequence"/>
</dbReference>
<dbReference type="EMBL" id="JATAAI010000016">
    <property type="protein sequence ID" value="KAK1740231.1"/>
    <property type="molecule type" value="Genomic_DNA"/>
</dbReference>
<comment type="caution">
    <text evidence="1">The sequence shown here is derived from an EMBL/GenBank/DDBJ whole genome shotgun (WGS) entry which is preliminary data.</text>
</comment>
<keyword evidence="2" id="KW-1185">Reference proteome</keyword>